<gene>
    <name evidence="2" type="ORF">F4Y42_21385</name>
</gene>
<keyword evidence="2" id="KW-0489">Methyltransferase</keyword>
<reference evidence="2" key="1">
    <citation type="submission" date="2019-09" db="EMBL/GenBank/DDBJ databases">
        <title>Characterisation of the sponge microbiome using genome-centric metagenomics.</title>
        <authorList>
            <person name="Engelberts J.P."/>
            <person name="Robbins S.J."/>
            <person name="De Goeij J.M."/>
            <person name="Aranda M."/>
            <person name="Bell S.C."/>
            <person name="Webster N.S."/>
        </authorList>
    </citation>
    <scope>NUCLEOTIDE SEQUENCE</scope>
    <source>
        <strain evidence="2">SB0664_bin_27</strain>
    </source>
</reference>
<dbReference type="AlphaFoldDB" id="A0A6B0Z299"/>
<dbReference type="NCBIfam" id="NF004889">
    <property type="entry name" value="PRK06252.1"/>
    <property type="match status" value="1"/>
</dbReference>
<dbReference type="InterPro" id="IPR000257">
    <property type="entry name" value="Uroporphyrinogen_deCOase"/>
</dbReference>
<organism evidence="2">
    <name type="scientific">Caldilineaceae bacterium SB0664_bin_27</name>
    <dbReference type="NCBI Taxonomy" id="2605260"/>
    <lineage>
        <taxon>Bacteria</taxon>
        <taxon>Bacillati</taxon>
        <taxon>Chloroflexota</taxon>
        <taxon>Caldilineae</taxon>
        <taxon>Caldilineales</taxon>
        <taxon>Caldilineaceae</taxon>
    </lineage>
</organism>
<dbReference type="InterPro" id="IPR038071">
    <property type="entry name" value="UROD/MetE-like_sf"/>
</dbReference>
<dbReference type="GO" id="GO:0008168">
    <property type="term" value="F:methyltransferase activity"/>
    <property type="evidence" value="ECO:0007669"/>
    <property type="project" value="UniProtKB-KW"/>
</dbReference>
<accession>A0A6B0Z299</accession>
<comment type="caution">
    <text evidence="2">The sequence shown here is derived from an EMBL/GenBank/DDBJ whole genome shotgun (WGS) entry which is preliminary data.</text>
</comment>
<proteinExistence type="predicted"/>
<evidence type="ECO:0000313" key="2">
    <source>
        <dbReference type="EMBL" id="MXY96002.1"/>
    </source>
</evidence>
<dbReference type="GO" id="GO:0032259">
    <property type="term" value="P:methylation"/>
    <property type="evidence" value="ECO:0007669"/>
    <property type="project" value="UniProtKB-KW"/>
</dbReference>
<name>A0A6B0Z299_9CHLR</name>
<keyword evidence="2" id="KW-0808">Transferase</keyword>
<protein>
    <submittedName>
        <fullName evidence="2">MtaA/CmuA family methyltransferase</fullName>
    </submittedName>
</protein>
<dbReference type="InterPro" id="IPR052024">
    <property type="entry name" value="Methanogen_methyltrans"/>
</dbReference>
<sequence length="342" mass="37442">MEQMTSKQRFLAGLNGDPVDRPPAASIVSVITYELMDITGAHFPDANTEPEPMATLAAGAHEVMGFDSVMPIFSIAQEAMALGCQVDWSDTDMMPNPTDSPWADRDVEIKLPDGFPDSFLEDKYVKCSIDAIRLLKQHFGDEVMVLGKVMGPWTLSYHCYNTQEFLFDTIMDPDRVRKSLETLAPVPLVYAAAQIEAGADAVVWADHATGDLVRNTMYRDFLLPHHQELVPQVEAPVILHCCGRTLDRVEYFNEAGFACYHFESANAPDLMVEKAAGKMTLTGNVNNPITLYARGPAEARAEAQAAIDAGVDIIAPECAVPLQAPVANLKAIVETCIDNPKQ</sequence>
<dbReference type="PANTHER" id="PTHR47099">
    <property type="entry name" value="METHYLCOBAMIDE:COM METHYLTRANSFERASE MTBA"/>
    <property type="match status" value="1"/>
</dbReference>
<dbReference type="PANTHER" id="PTHR47099:SF1">
    <property type="entry name" value="METHYLCOBAMIDE:COM METHYLTRANSFERASE MTBA"/>
    <property type="match status" value="1"/>
</dbReference>
<dbReference type="EMBL" id="VXRG01000183">
    <property type="protein sequence ID" value="MXY96002.1"/>
    <property type="molecule type" value="Genomic_DNA"/>
</dbReference>
<dbReference type="SUPFAM" id="SSF51726">
    <property type="entry name" value="UROD/MetE-like"/>
    <property type="match status" value="1"/>
</dbReference>
<dbReference type="Pfam" id="PF01208">
    <property type="entry name" value="URO-D"/>
    <property type="match status" value="1"/>
</dbReference>
<dbReference type="GO" id="GO:0006779">
    <property type="term" value="P:porphyrin-containing compound biosynthetic process"/>
    <property type="evidence" value="ECO:0007669"/>
    <property type="project" value="InterPro"/>
</dbReference>
<feature type="domain" description="Uroporphyrinogen decarboxylase (URO-D)" evidence="1">
    <location>
        <begin position="5"/>
        <end position="336"/>
    </location>
</feature>
<evidence type="ECO:0000259" key="1">
    <source>
        <dbReference type="Pfam" id="PF01208"/>
    </source>
</evidence>
<dbReference type="GO" id="GO:0004853">
    <property type="term" value="F:uroporphyrinogen decarboxylase activity"/>
    <property type="evidence" value="ECO:0007669"/>
    <property type="project" value="InterPro"/>
</dbReference>
<dbReference type="Gene3D" id="3.20.20.210">
    <property type="match status" value="1"/>
</dbReference>